<dbReference type="CTD" id="31698"/>
<dbReference type="RefSeq" id="XP_028040440.1">
    <property type="nucleotide sequence ID" value="XM_028184639.1"/>
</dbReference>
<dbReference type="GO" id="GO:0012507">
    <property type="term" value="C:ER to Golgi transport vesicle membrane"/>
    <property type="evidence" value="ECO:0007669"/>
    <property type="project" value="TreeGrafter"/>
</dbReference>
<dbReference type="PANTHER" id="PTHR10013:SF0">
    <property type="entry name" value="GENERAL VESICULAR TRANSPORT FACTOR P115"/>
    <property type="match status" value="1"/>
</dbReference>
<dbReference type="InterPro" id="IPR016024">
    <property type="entry name" value="ARM-type_fold"/>
</dbReference>
<feature type="coiled-coil region" evidence="4">
    <location>
        <begin position="720"/>
        <end position="768"/>
    </location>
</feature>
<protein>
    <submittedName>
        <fullName evidence="7">General vesicular transport factor p115</fullName>
    </submittedName>
</protein>
<evidence type="ECO:0000256" key="2">
    <source>
        <dbReference type="ARBA" id="ARBA00023034"/>
    </source>
</evidence>
<accession>A0A6J2KEL2</accession>
<dbReference type="GO" id="GO:0006886">
    <property type="term" value="P:intracellular protein transport"/>
    <property type="evidence" value="ECO:0007669"/>
    <property type="project" value="InterPro"/>
</dbReference>
<name>A0A6J2KEL2_BOMMA</name>
<proteinExistence type="predicted"/>
<dbReference type="GO" id="GO:0000139">
    <property type="term" value="C:Golgi membrane"/>
    <property type="evidence" value="ECO:0007669"/>
    <property type="project" value="InterPro"/>
</dbReference>
<dbReference type="Pfam" id="PF04869">
    <property type="entry name" value="Uso1_p115_head"/>
    <property type="match status" value="1"/>
</dbReference>
<dbReference type="InterPro" id="IPR011989">
    <property type="entry name" value="ARM-like"/>
</dbReference>
<keyword evidence="6" id="KW-1185">Reference proteome</keyword>
<dbReference type="GO" id="GO:0045056">
    <property type="term" value="P:transcytosis"/>
    <property type="evidence" value="ECO:0007669"/>
    <property type="project" value="TreeGrafter"/>
</dbReference>
<evidence type="ECO:0000259" key="5">
    <source>
        <dbReference type="Pfam" id="PF04869"/>
    </source>
</evidence>
<dbReference type="SUPFAM" id="SSF48371">
    <property type="entry name" value="ARM repeat"/>
    <property type="match status" value="1"/>
</dbReference>
<dbReference type="Proteomes" id="UP000504629">
    <property type="component" value="Unplaced"/>
</dbReference>
<comment type="subcellular location">
    <subcellularLocation>
        <location evidence="1">Golgi apparatus</location>
    </subcellularLocation>
</comment>
<dbReference type="InterPro" id="IPR006953">
    <property type="entry name" value="Vesicle_Uso1_P115_head"/>
</dbReference>
<dbReference type="PANTHER" id="PTHR10013">
    <property type="entry name" value="GENERAL VESICULAR TRANSPORT FACTOR P115"/>
    <property type="match status" value="1"/>
</dbReference>
<evidence type="ECO:0000256" key="4">
    <source>
        <dbReference type="SAM" id="Coils"/>
    </source>
</evidence>
<dbReference type="GO" id="GO:0005783">
    <property type="term" value="C:endoplasmic reticulum"/>
    <property type="evidence" value="ECO:0007669"/>
    <property type="project" value="TreeGrafter"/>
</dbReference>
<dbReference type="AlphaFoldDB" id="A0A6J2KEL2"/>
<dbReference type="GO" id="GO:0048211">
    <property type="term" value="P:Golgi vesicle docking"/>
    <property type="evidence" value="ECO:0007669"/>
    <property type="project" value="TreeGrafter"/>
</dbReference>
<evidence type="ECO:0000256" key="1">
    <source>
        <dbReference type="ARBA" id="ARBA00004555"/>
    </source>
</evidence>
<feature type="domain" description="Vesicle tethering protein Uso1/P115-like head" evidence="5">
    <location>
        <begin position="352"/>
        <end position="624"/>
    </location>
</feature>
<gene>
    <name evidence="7" type="primary">LOC114250675</name>
</gene>
<dbReference type="Pfam" id="PF18770">
    <property type="entry name" value="Arm_vescicular"/>
    <property type="match status" value="1"/>
</dbReference>
<keyword evidence="2" id="KW-0333">Golgi apparatus</keyword>
<dbReference type="GO" id="GO:0005795">
    <property type="term" value="C:Golgi stack"/>
    <property type="evidence" value="ECO:0007669"/>
    <property type="project" value="TreeGrafter"/>
</dbReference>
<dbReference type="GO" id="GO:0048280">
    <property type="term" value="P:vesicle fusion with Golgi apparatus"/>
    <property type="evidence" value="ECO:0007669"/>
    <property type="project" value="InterPro"/>
</dbReference>
<reference evidence="7" key="1">
    <citation type="submission" date="2025-08" db="UniProtKB">
        <authorList>
            <consortium name="RefSeq"/>
        </authorList>
    </citation>
    <scope>IDENTIFICATION</scope>
    <source>
        <tissue evidence="7">Silk gland</tissue>
    </source>
</reference>
<dbReference type="InterPro" id="IPR041209">
    <property type="entry name" value="P115_Arm_rpt"/>
</dbReference>
<sequence length="802" mass="87495">MDFLKSGIKTVLGSPEVGTAAPSPAETVERLVERVTNSTLLQDRRDSCRALKALSQNYRIEVGAQAMDALRQVLELDRADNETIHYALDTLKNIMSPTLFKVEEDNHQVPCNIGEQFTEMFIKDPQNVQLVLDLLDEYDFRVRLSAVQLLTFMLTNRTRDIQEIILVKPMGVSKMIDLLGDTREVVRNETLLLLIKLTKGNANIQKIVAFENTFDRLFEIIASEGHAEGGIIVEDCLLLMLNLLKNNSSNVNFFKEGSYVQRLLPLLATRDDEAEEAGWAAQRVANVQVTLLVVRALVGGQGAGAGGCRRAVRAGGVLAALCGVLMSSGVPAAVLADTILAVADAVRAEPESQDYLAQVTAPSDPPRPTLLVLLMCMLNEKQPFQLRCAVLYCFECFLYRNESQQAALVSTLLPTAGEAARLTAGQLLCGGLFSRDAAANWFAAVALSHALRDNPEQKRRLLRVVVAAAGGGAPESLVSQCGRLLQRAADARAQVALLMLLSHWAAGCPAAAAALLGGGGAVGWAVSQAADTDDPLLSGLAAFLLALLYHYNDDSVPEYTKEALKQVIVKRIGLEAFVSRLSSVSRLEPYSAASKQPQPVVAQPHLLSLDYEFCNLYREHESLLLSGLAAEGPAEAEHPDTLAQYRALIRQQDARLHELVAQLDQLLHNNRTLQNTLNDSLATNSHLKDENTLLKAQVSAAGAMSAAPRGSTTHDAELKERELQEKIKLQDAKLREYESEVEELRTALRTAEEGRRKAEEELVTLRKDQDDLLVLVADQDLELNKYKELVASAQGGRAPAEP</sequence>
<dbReference type="Gene3D" id="1.25.10.10">
    <property type="entry name" value="Leucine-rich Repeat Variant"/>
    <property type="match status" value="1"/>
</dbReference>
<feature type="coiled-coil region" evidence="4">
    <location>
        <begin position="642"/>
        <end position="676"/>
    </location>
</feature>
<dbReference type="InterPro" id="IPR024095">
    <property type="entry name" value="Vesicle_P115"/>
</dbReference>
<evidence type="ECO:0000313" key="7">
    <source>
        <dbReference type="RefSeq" id="XP_028040440.1"/>
    </source>
</evidence>
<dbReference type="GO" id="GO:0006888">
    <property type="term" value="P:endoplasmic reticulum to Golgi vesicle-mediated transport"/>
    <property type="evidence" value="ECO:0007669"/>
    <property type="project" value="TreeGrafter"/>
</dbReference>
<evidence type="ECO:0000256" key="3">
    <source>
        <dbReference type="ARBA" id="ARBA00023054"/>
    </source>
</evidence>
<evidence type="ECO:0000313" key="6">
    <source>
        <dbReference type="Proteomes" id="UP000504629"/>
    </source>
</evidence>
<dbReference type="KEGG" id="bman:114250675"/>
<dbReference type="OrthoDB" id="198977at2759"/>
<organism evidence="6 7">
    <name type="scientific">Bombyx mandarina</name>
    <name type="common">Wild silk moth</name>
    <name type="synonym">Wild silkworm</name>
    <dbReference type="NCBI Taxonomy" id="7092"/>
    <lineage>
        <taxon>Eukaryota</taxon>
        <taxon>Metazoa</taxon>
        <taxon>Ecdysozoa</taxon>
        <taxon>Arthropoda</taxon>
        <taxon>Hexapoda</taxon>
        <taxon>Insecta</taxon>
        <taxon>Pterygota</taxon>
        <taxon>Neoptera</taxon>
        <taxon>Endopterygota</taxon>
        <taxon>Lepidoptera</taxon>
        <taxon>Glossata</taxon>
        <taxon>Ditrysia</taxon>
        <taxon>Bombycoidea</taxon>
        <taxon>Bombycidae</taxon>
        <taxon>Bombycinae</taxon>
        <taxon>Bombyx</taxon>
    </lineage>
</organism>
<keyword evidence="3 4" id="KW-0175">Coiled coil</keyword>
<dbReference type="GeneID" id="114250675"/>